<dbReference type="EMBL" id="CP010025">
    <property type="protein sequence ID" value="AJZ56848.1"/>
    <property type="molecule type" value="Genomic_DNA"/>
</dbReference>
<protein>
    <submittedName>
        <fullName evidence="2">Uncharacterized protein</fullName>
    </submittedName>
</protein>
<keyword evidence="1" id="KW-0812">Transmembrane</keyword>
<reference evidence="2 3" key="1">
    <citation type="journal article" date="2015" name="Genome Announc.">
        <title>Complete genome sequences for 59 burkholderia isolates, both pathogenic and near neighbor.</title>
        <authorList>
            <person name="Johnson S.L."/>
            <person name="Bishop-Lilly K.A."/>
            <person name="Ladner J.T."/>
            <person name="Daligault H.E."/>
            <person name="Davenport K.W."/>
            <person name="Jaissle J."/>
            <person name="Frey K.G."/>
            <person name="Koroleva G.I."/>
            <person name="Bruce D.C."/>
            <person name="Coyne S.R."/>
            <person name="Broomall S.M."/>
            <person name="Li P.E."/>
            <person name="Teshima H."/>
            <person name="Gibbons H.S."/>
            <person name="Palacios G.F."/>
            <person name="Rosenzweig C.N."/>
            <person name="Redden C.L."/>
            <person name="Xu Y."/>
            <person name="Minogue T.D."/>
            <person name="Chain P.S."/>
        </authorList>
    </citation>
    <scope>NUCLEOTIDE SEQUENCE [LARGE SCALE GENOMIC DNA]</scope>
    <source>
        <strain evidence="2 3">ATCC BAA-463</strain>
    </source>
</reference>
<organism evidence="2 3">
    <name type="scientific">Paraburkholderia fungorum</name>
    <dbReference type="NCBI Taxonomy" id="134537"/>
    <lineage>
        <taxon>Bacteria</taxon>
        <taxon>Pseudomonadati</taxon>
        <taxon>Pseudomonadota</taxon>
        <taxon>Betaproteobacteria</taxon>
        <taxon>Burkholderiales</taxon>
        <taxon>Burkholderiaceae</taxon>
        <taxon>Paraburkholderia</taxon>
    </lineage>
</organism>
<keyword evidence="1" id="KW-0472">Membrane</keyword>
<feature type="transmembrane region" description="Helical" evidence="1">
    <location>
        <begin position="41"/>
        <end position="61"/>
    </location>
</feature>
<dbReference type="GeneID" id="66513858"/>
<accession>A0AAU8SSX9</accession>
<dbReference type="RefSeq" id="WP_137954095.1">
    <property type="nucleotide sequence ID" value="NZ_CAKZHR010000064.1"/>
</dbReference>
<dbReference type="KEGG" id="bfn:OI25_7570"/>
<proteinExistence type="predicted"/>
<keyword evidence="1" id="KW-1133">Transmembrane helix</keyword>
<evidence type="ECO:0000256" key="1">
    <source>
        <dbReference type="SAM" id="Phobius"/>
    </source>
</evidence>
<gene>
    <name evidence="2" type="ORF">OI25_7570</name>
</gene>
<evidence type="ECO:0000313" key="3">
    <source>
        <dbReference type="Proteomes" id="UP000032614"/>
    </source>
</evidence>
<dbReference type="AlphaFoldDB" id="A0AAU8SSX9"/>
<dbReference type="Proteomes" id="UP000032614">
    <property type="component" value="Chromosome 3"/>
</dbReference>
<evidence type="ECO:0000313" key="2">
    <source>
        <dbReference type="EMBL" id="AJZ56848.1"/>
    </source>
</evidence>
<sequence length="116" mass="12699">MKATRKIRLKAQLKVLLVSALVTEVAALCFSIVTQAATGEVFPAAFGLFSAVTLALAHRWVMVDVGNAFQAAVSKHHVLLEGTPPHITQIDSSCPRRWFVLLHIQLHPELIDSDFA</sequence>
<name>A0AAU8SSX9_9BURK</name>